<keyword evidence="2" id="KW-0012">Acyltransferase</keyword>
<dbReference type="Gene3D" id="3.40.50.1820">
    <property type="entry name" value="alpha/beta hydrolase"/>
    <property type="match status" value="1"/>
</dbReference>
<feature type="domain" description="Poly-beta-hydroxybutyrate polymerase N-terminal" evidence="3">
    <location>
        <begin position="91"/>
        <end position="260"/>
    </location>
</feature>
<evidence type="ECO:0000313" key="5">
    <source>
        <dbReference type="EMBL" id="MFC3676366.1"/>
    </source>
</evidence>
<evidence type="ECO:0000256" key="2">
    <source>
        <dbReference type="ARBA" id="ARBA00023315"/>
    </source>
</evidence>
<proteinExistence type="predicted"/>
<dbReference type="Pfam" id="PF12551">
    <property type="entry name" value="PHBC_N"/>
    <property type="match status" value="1"/>
</dbReference>
<name>A0ABV7VIK9_9PROT</name>
<keyword evidence="6" id="KW-1185">Reference proteome</keyword>
<sequence length="582" mass="64726">MSRPAADLPDPVALPLDRMVNAAMARLTAGVSPLALPSAYLDWGMHLAMAPGKQLELLRKAHRKMTRFGLYAAHCAAQGGHDGACIAPLEQDRRFSDPAWQSPPFNLIYQSFLLTQQWWHNATTGVRGVAPHHQAVVEFTTRQILDIFSPSNNLLLNPVALQQTINEHGMNLVRGLGNFIEDAQRSLLGRPPAGSEDFRVGETLAVTPGKVVLRNSLIELIQYAPTTDKVQAEPILIVPAWIMKYYILDLSAQNSLVKYLVDRGHTVFMISWKNPDYGDRDVGFDDYRRLGVMAALDAVSAICPQQKIHATGYCLGGTLLSVTAAAMARDGDDRLASMTMLAAQTDFSEAGELTLFIDENQVTFLEDMMWEQGFLDTKQMAGAFQILRSNDLIWSRIMKDYIAGERPPMNDLMAWNADQTRMPYRMHSEYLRRLFLDNDLAEGRFRVDGRPIALTDLRLPVFAVGTEHDHVAPWHSVFKIMRLTDTNVTFVLTSGGHNAGIVSEPGHPHRQYRLAHHDEHDAYIDPDRWLAETPTQTGSWWPAWADWLAAHSDGMVPPPPLGNAAAGYPALSAAPGEYVFVA</sequence>
<dbReference type="PANTHER" id="PTHR36837:SF5">
    <property type="entry name" value="POLY-3-HYDROXYBUTYRATE SYNTHASE"/>
    <property type="match status" value="1"/>
</dbReference>
<accession>A0ABV7VIK9</accession>
<dbReference type="Proteomes" id="UP001595711">
    <property type="component" value="Unassembled WGS sequence"/>
</dbReference>
<dbReference type="InterPro" id="IPR022211">
    <property type="entry name" value="PHBC_N"/>
</dbReference>
<evidence type="ECO:0000256" key="1">
    <source>
        <dbReference type="ARBA" id="ARBA00022679"/>
    </source>
</evidence>
<dbReference type="SUPFAM" id="SSF53474">
    <property type="entry name" value="alpha/beta-Hydrolases"/>
    <property type="match status" value="1"/>
</dbReference>
<dbReference type="RefSeq" id="WP_379727561.1">
    <property type="nucleotide sequence ID" value="NZ_JBHRYJ010000002.1"/>
</dbReference>
<keyword evidence="1" id="KW-0808">Transferase</keyword>
<dbReference type="PANTHER" id="PTHR36837">
    <property type="entry name" value="POLY(3-HYDROXYALKANOATE) POLYMERASE SUBUNIT PHAC"/>
    <property type="match status" value="1"/>
</dbReference>
<protein>
    <submittedName>
        <fullName evidence="5">PHA/PHB synthase family protein</fullName>
    </submittedName>
</protein>
<reference evidence="6" key="1">
    <citation type="journal article" date="2019" name="Int. J. Syst. Evol. Microbiol.">
        <title>The Global Catalogue of Microorganisms (GCM) 10K type strain sequencing project: providing services to taxonomists for standard genome sequencing and annotation.</title>
        <authorList>
            <consortium name="The Broad Institute Genomics Platform"/>
            <consortium name="The Broad Institute Genome Sequencing Center for Infectious Disease"/>
            <person name="Wu L."/>
            <person name="Ma J."/>
        </authorList>
    </citation>
    <scope>NUCLEOTIDE SEQUENCE [LARGE SCALE GENOMIC DNA]</scope>
    <source>
        <strain evidence="6">KCTC 42182</strain>
    </source>
</reference>
<dbReference type="InterPro" id="IPR051321">
    <property type="entry name" value="PHA/PHB_synthase"/>
</dbReference>
<evidence type="ECO:0000259" key="4">
    <source>
        <dbReference type="Pfam" id="PF12551"/>
    </source>
</evidence>
<dbReference type="Pfam" id="PF07167">
    <property type="entry name" value="PhaC_N"/>
    <property type="match status" value="1"/>
</dbReference>
<gene>
    <name evidence="5" type="ORF">ACFOOQ_12490</name>
</gene>
<evidence type="ECO:0000259" key="3">
    <source>
        <dbReference type="Pfam" id="PF07167"/>
    </source>
</evidence>
<dbReference type="InterPro" id="IPR010941">
    <property type="entry name" value="PhaC_N"/>
</dbReference>
<comment type="caution">
    <text evidence="5">The sequence shown here is derived from an EMBL/GenBank/DDBJ whole genome shotgun (WGS) entry which is preliminary data.</text>
</comment>
<organism evidence="5 6">
    <name type="scientific">Ferrovibrio xuzhouensis</name>
    <dbReference type="NCBI Taxonomy" id="1576914"/>
    <lineage>
        <taxon>Bacteria</taxon>
        <taxon>Pseudomonadati</taxon>
        <taxon>Pseudomonadota</taxon>
        <taxon>Alphaproteobacteria</taxon>
        <taxon>Rhodospirillales</taxon>
        <taxon>Rhodospirillaceae</taxon>
        <taxon>Ferrovibrio</taxon>
    </lineage>
</organism>
<evidence type="ECO:0000313" key="6">
    <source>
        <dbReference type="Proteomes" id="UP001595711"/>
    </source>
</evidence>
<dbReference type="EMBL" id="JBHRYJ010000002">
    <property type="protein sequence ID" value="MFC3676366.1"/>
    <property type="molecule type" value="Genomic_DNA"/>
</dbReference>
<dbReference type="InterPro" id="IPR029058">
    <property type="entry name" value="AB_hydrolase_fold"/>
</dbReference>
<feature type="domain" description="Poly-beta-hydroxybutyrate polymerase N-terminal" evidence="4">
    <location>
        <begin position="15"/>
        <end position="53"/>
    </location>
</feature>